<evidence type="ECO:0000313" key="2">
    <source>
        <dbReference type="EMBL" id="JAH88471.1"/>
    </source>
</evidence>
<organism evidence="2">
    <name type="scientific">Anguilla anguilla</name>
    <name type="common">European freshwater eel</name>
    <name type="synonym">Muraena anguilla</name>
    <dbReference type="NCBI Taxonomy" id="7936"/>
    <lineage>
        <taxon>Eukaryota</taxon>
        <taxon>Metazoa</taxon>
        <taxon>Chordata</taxon>
        <taxon>Craniata</taxon>
        <taxon>Vertebrata</taxon>
        <taxon>Euteleostomi</taxon>
        <taxon>Actinopterygii</taxon>
        <taxon>Neopterygii</taxon>
        <taxon>Teleostei</taxon>
        <taxon>Anguilliformes</taxon>
        <taxon>Anguillidae</taxon>
        <taxon>Anguilla</taxon>
    </lineage>
</organism>
<reference evidence="2" key="1">
    <citation type="submission" date="2014-11" db="EMBL/GenBank/DDBJ databases">
        <authorList>
            <person name="Amaro Gonzalez C."/>
        </authorList>
    </citation>
    <scope>NUCLEOTIDE SEQUENCE</scope>
</reference>
<keyword evidence="1" id="KW-0812">Transmembrane</keyword>
<evidence type="ECO:0000256" key="1">
    <source>
        <dbReference type="SAM" id="Phobius"/>
    </source>
</evidence>
<keyword evidence="1" id="KW-1133">Transmembrane helix</keyword>
<dbReference type="EMBL" id="GBXM01020106">
    <property type="protein sequence ID" value="JAH88471.1"/>
    <property type="molecule type" value="Transcribed_RNA"/>
</dbReference>
<dbReference type="AlphaFoldDB" id="A0A0E9WDU3"/>
<protein>
    <submittedName>
        <fullName evidence="2">Uncharacterized protein</fullName>
    </submittedName>
</protein>
<keyword evidence="1" id="KW-0472">Membrane</keyword>
<sequence>MLTYLLIWDLPCHPFCFAICFFRLLANVCGEYKNVFVRL</sequence>
<feature type="transmembrane region" description="Helical" evidence="1">
    <location>
        <begin position="6"/>
        <end position="26"/>
    </location>
</feature>
<reference evidence="2" key="2">
    <citation type="journal article" date="2015" name="Fish Shellfish Immunol.">
        <title>Early steps in the European eel (Anguilla anguilla)-Vibrio vulnificus interaction in the gills: Role of the RtxA13 toxin.</title>
        <authorList>
            <person name="Callol A."/>
            <person name="Pajuelo D."/>
            <person name="Ebbesson L."/>
            <person name="Teles M."/>
            <person name="MacKenzie S."/>
            <person name="Amaro C."/>
        </authorList>
    </citation>
    <scope>NUCLEOTIDE SEQUENCE</scope>
</reference>
<name>A0A0E9WDU3_ANGAN</name>
<accession>A0A0E9WDU3</accession>
<proteinExistence type="predicted"/>